<accession>A0A845FXM6</accession>
<dbReference type="Proteomes" id="UP000470302">
    <property type="component" value="Unassembled WGS sequence"/>
</dbReference>
<protein>
    <submittedName>
        <fullName evidence="3">FAA hydrolase family protein</fullName>
    </submittedName>
</protein>
<dbReference type="PANTHER" id="PTHR11820">
    <property type="entry name" value="ACYLPYRUVASE"/>
    <property type="match status" value="1"/>
</dbReference>
<dbReference type="InterPro" id="IPR011234">
    <property type="entry name" value="Fumarylacetoacetase-like_C"/>
</dbReference>
<dbReference type="Pfam" id="PF01557">
    <property type="entry name" value="FAA_hydrolase"/>
    <property type="match status" value="1"/>
</dbReference>
<dbReference type="AlphaFoldDB" id="A0A845FXM6"/>
<dbReference type="PANTHER" id="PTHR11820:SF90">
    <property type="entry name" value="FLUTATHIONE S-TRANSFERASE"/>
    <property type="match status" value="1"/>
</dbReference>
<dbReference type="Gene3D" id="3.90.850.10">
    <property type="entry name" value="Fumarylacetoacetase-like, C-terminal domain"/>
    <property type="match status" value="1"/>
</dbReference>
<organism evidence="3 4">
    <name type="scientific">Duganella vulcania</name>
    <dbReference type="NCBI Taxonomy" id="2692166"/>
    <lineage>
        <taxon>Bacteria</taxon>
        <taxon>Pseudomonadati</taxon>
        <taxon>Pseudomonadota</taxon>
        <taxon>Betaproteobacteria</taxon>
        <taxon>Burkholderiales</taxon>
        <taxon>Oxalobacteraceae</taxon>
        <taxon>Telluria group</taxon>
        <taxon>Duganella</taxon>
    </lineage>
</organism>
<dbReference type="GO" id="GO:0046872">
    <property type="term" value="F:metal ion binding"/>
    <property type="evidence" value="ECO:0007669"/>
    <property type="project" value="UniProtKB-KW"/>
</dbReference>
<dbReference type="RefSeq" id="WP_161095197.1">
    <property type="nucleotide sequence ID" value="NZ_WWCW01000002.1"/>
</dbReference>
<evidence type="ECO:0000313" key="3">
    <source>
        <dbReference type="EMBL" id="MYM85885.1"/>
    </source>
</evidence>
<feature type="domain" description="Fumarylacetoacetase-like C-terminal" evidence="2">
    <location>
        <begin position="29"/>
        <end position="229"/>
    </location>
</feature>
<keyword evidence="3" id="KW-0378">Hydrolase</keyword>
<proteinExistence type="predicted"/>
<dbReference type="EMBL" id="WWCW01000002">
    <property type="protein sequence ID" value="MYM85885.1"/>
    <property type="molecule type" value="Genomic_DNA"/>
</dbReference>
<dbReference type="SUPFAM" id="SSF56529">
    <property type="entry name" value="FAH"/>
    <property type="match status" value="1"/>
</dbReference>
<evidence type="ECO:0000313" key="4">
    <source>
        <dbReference type="Proteomes" id="UP000470302"/>
    </source>
</evidence>
<reference evidence="3 4" key="1">
    <citation type="submission" date="2020-01" db="EMBL/GenBank/DDBJ databases">
        <title>Novel species isolated from a subtropical stream in China.</title>
        <authorList>
            <person name="Lu H."/>
        </authorList>
    </citation>
    <scope>NUCLEOTIDE SEQUENCE [LARGE SCALE GENOMIC DNA]</scope>
    <source>
        <strain evidence="3 4">FT82W</strain>
    </source>
</reference>
<gene>
    <name evidence="3" type="ORF">GTP91_01685</name>
</gene>
<name>A0A845FXM6_9BURK</name>
<dbReference type="GO" id="GO:0018773">
    <property type="term" value="F:acetylpyruvate hydrolase activity"/>
    <property type="evidence" value="ECO:0007669"/>
    <property type="project" value="TreeGrafter"/>
</dbReference>
<comment type="caution">
    <text evidence="3">The sequence shown here is derived from an EMBL/GenBank/DDBJ whole genome shotgun (WGS) entry which is preliminary data.</text>
</comment>
<dbReference type="InterPro" id="IPR036663">
    <property type="entry name" value="Fumarylacetoacetase_C_sf"/>
</dbReference>
<evidence type="ECO:0000256" key="1">
    <source>
        <dbReference type="ARBA" id="ARBA00022723"/>
    </source>
</evidence>
<sequence>MDNNYVIAQPPQASVAVEGLDARFPVRRIYCVGRNYTDHIVEMGGNPDRELPFFFQKPADSIVADGATVPYPSATEDFQYEAELVLAVGLGGADIAPADAAAHIYGVAVGIDLTRRDLQLAARNTGRPWEAGKSFDQSAPCSAIRPLRGAPLPTAGAISLHVNGEPKQRGDVSQMIWSAAEIVHKLSQHYRIEPGDLIYTGTPAGVGAMRRGDRVAMAIDGVGALSIVVA</sequence>
<keyword evidence="1" id="KW-0479">Metal-binding</keyword>
<evidence type="ECO:0000259" key="2">
    <source>
        <dbReference type="Pfam" id="PF01557"/>
    </source>
</evidence>